<dbReference type="SUPFAM" id="SSF49879">
    <property type="entry name" value="SMAD/FHA domain"/>
    <property type="match status" value="1"/>
</dbReference>
<evidence type="ECO:0000256" key="3">
    <source>
        <dbReference type="ARBA" id="ARBA00023054"/>
    </source>
</evidence>
<dbReference type="Gene3D" id="2.30.29.30">
    <property type="entry name" value="Pleckstrin-homology domain (PH domain)/Phosphotyrosine-binding domain (PTB)"/>
    <property type="match status" value="1"/>
</dbReference>
<dbReference type="CDD" id="cd14673">
    <property type="entry name" value="PH_PHLDB1_2"/>
    <property type="match status" value="1"/>
</dbReference>
<evidence type="ECO:0000256" key="1">
    <source>
        <dbReference type="ARBA" id="ARBA00022481"/>
    </source>
</evidence>
<dbReference type="PANTHER" id="PTHR12156">
    <property type="entry name" value="PLECKSTRIN HOMOLOGY-LIKE DOMAIN, FAMILY B, MEMBER 3"/>
    <property type="match status" value="1"/>
</dbReference>
<feature type="domain" description="PH" evidence="8">
    <location>
        <begin position="1404"/>
        <end position="1507"/>
    </location>
</feature>
<dbReference type="GeneTree" id="ENSGT00940000156371"/>
<feature type="compositionally biased region" description="Low complexity" evidence="7">
    <location>
        <begin position="616"/>
        <end position="634"/>
    </location>
</feature>
<accession>A0A4W5JFL8</accession>
<keyword evidence="2" id="KW-0597">Phosphoprotein</keyword>
<evidence type="ECO:0000256" key="6">
    <source>
        <dbReference type="SAM" id="Coils"/>
    </source>
</evidence>
<dbReference type="InterPro" id="IPR037810">
    <property type="entry name" value="PHLDB1/2/3_PH"/>
</dbReference>
<reference evidence="10" key="1">
    <citation type="submission" date="2018-06" db="EMBL/GenBank/DDBJ databases">
        <title>Genome assembly of Danube salmon.</title>
        <authorList>
            <person name="Macqueen D.J."/>
            <person name="Gundappa M.K."/>
        </authorList>
    </citation>
    <scope>NUCLEOTIDE SEQUENCE [LARGE SCALE GENOMIC DNA]</scope>
</reference>
<evidence type="ECO:0000256" key="4">
    <source>
        <dbReference type="ARBA" id="ARBA00069090"/>
    </source>
</evidence>
<evidence type="ECO:0000313" key="10">
    <source>
        <dbReference type="Proteomes" id="UP000314982"/>
    </source>
</evidence>
<feature type="coiled-coil region" evidence="6">
    <location>
        <begin position="1296"/>
        <end position="1362"/>
    </location>
</feature>
<evidence type="ECO:0000256" key="7">
    <source>
        <dbReference type="SAM" id="MobiDB-lite"/>
    </source>
</evidence>
<dbReference type="Pfam" id="PF00169">
    <property type="entry name" value="PH"/>
    <property type="match status" value="1"/>
</dbReference>
<feature type="compositionally biased region" description="Low complexity" evidence="7">
    <location>
        <begin position="385"/>
        <end position="399"/>
    </location>
</feature>
<feature type="region of interest" description="Disordered" evidence="7">
    <location>
        <begin position="708"/>
        <end position="774"/>
    </location>
</feature>
<dbReference type="FunFam" id="2.30.29.30:FF:000006">
    <property type="entry name" value="Pleckstrin homology like domain family B member 1"/>
    <property type="match status" value="1"/>
</dbReference>
<dbReference type="Ensembl" id="ENSHHUT00000002028.1">
    <property type="protein sequence ID" value="ENSHHUP00000001957.1"/>
    <property type="gene ID" value="ENSHHUG00000001225.1"/>
</dbReference>
<evidence type="ECO:0000256" key="5">
    <source>
        <dbReference type="ARBA" id="ARBA00077655"/>
    </source>
</evidence>
<dbReference type="CDD" id="cd22713">
    <property type="entry name" value="FHA_PHLB1"/>
    <property type="match status" value="1"/>
</dbReference>
<dbReference type="PROSITE" id="PS50003">
    <property type="entry name" value="PH_DOMAIN"/>
    <property type="match status" value="1"/>
</dbReference>
<dbReference type="GO" id="GO:0070507">
    <property type="term" value="P:regulation of microtubule cytoskeleton organization"/>
    <property type="evidence" value="ECO:0007669"/>
    <property type="project" value="TreeGrafter"/>
</dbReference>
<dbReference type="InterPro" id="IPR011993">
    <property type="entry name" value="PH-like_dom_sf"/>
</dbReference>
<dbReference type="SUPFAM" id="SSF50729">
    <property type="entry name" value="PH domain-like"/>
    <property type="match status" value="1"/>
</dbReference>
<feature type="region of interest" description="Disordered" evidence="7">
    <location>
        <begin position="1221"/>
        <end position="1244"/>
    </location>
</feature>
<dbReference type="InterPro" id="IPR008984">
    <property type="entry name" value="SMAD_FHA_dom_sf"/>
</dbReference>
<feature type="region of interest" description="Disordered" evidence="7">
    <location>
        <begin position="457"/>
        <end position="648"/>
    </location>
</feature>
<feature type="compositionally biased region" description="Low complexity" evidence="7">
    <location>
        <begin position="1090"/>
        <end position="1107"/>
    </location>
</feature>
<keyword evidence="1" id="KW-0488">Methylation</keyword>
<sequence>MTQLLSPVSTTDPESDQMSPDEPQSPLDLIDTGKCLKVQTATPHLVSLGSGRLSVAITLLPLKEGVTRIGRGDAAVPQDITIQGVGIEAEHCIITNTSGVIILDPCGNLCSLDGVPVTSPIPLTQGYSLCLGKSYFFRFNHPEEASRMKSMLPQKSPVSPLAYSTDYLKFSSDYSHGVVGGAGSARGMRSASELRDLMDTLQRKKIALETSLRANGDSGPSYFSMTQSPPTTPVTSPTSMSSAYQEQARRFYGSDRPPLSVKASAPPSPSRRSDPPSSRSSMTRNQSYQSQDSLLVSPGDGRRQLNPNSSPLLSMWNGGGSSNSVAGGESHSSPPPRSSLSPTSGAASVPSSPRLGRRSHGNHEPTPSNRTRKYSAGSIGGMMGSHSLSLPRLCPSSSPRSHDNGALALSTLPPTSRRSEPLRNSSHNNSQNHTTNSNYNHNQTTNFNYSQAQNMNHKRNQGEGVVSISLSTPKSPTQAPPDQTVPFRSGGSSSPRVAKKLSLTSTSSTSSLQEPEWPASCGVSPGPELFFGEREHRGGSLEPGLGLGERRQSFGKGGLEPGFGLGERRQSFGKGGVEPSLGLGERRQSFGKGGIEPGLGLGERRQSFGKGGVGAGVTPPGGFRSRSGSISSLSGKEELTDYHHRQRDERLREQEVERLERQRLETILSLCSELGRSEQNRERGIGSSVDTGAGLADLQKINRELEKLQVSDDDESESVFSDSTVNGNGAGSGSENGYYGNDEERPVRQRRSSGHRDNRAESPAVSLRSSATSHLARLPRTNQALVEEGQRRQEVTRVEEERIQVLNNMEELEQKIKELDNQMDESLREVEVERALVEAEQQAELAALQQERDSLETLNTKMSDMEQQAQNQETPACVSLQAERARVEQLSQSVCELRSQLHCCPEAMKEPLQEQLARDSEVLEAETKRFEDLEFQQLERESRHDEEKEKSTQQLLREIADYQRSTVTRKERLVALNKQAGQITQQAQREKDSFLKERTNLQMMLQREKDNLGSVERKYADLTGGRGFPLSPISLKEGYVTVSEINEIYSQLGGNPSPAPALVLANPSPDSEPIPPTDDSAQKPAEDEFCCSSSPVDCPSSSSSHPLLPRRPPLTKTPSVHWPEDMVTYRDPSPLPESPPPPLPVKKHRHNRQHFRSLEERKRLVKEGGAHLSDTLPRKKTTSIVTPQFNCATLGRSMPNKSHQPLVQSSSCGSILPRAMSVSSNRDTDKRCLHKGQPSSRAASQSNVYLDTYGYCDNGQAYDTMSVDSSDSMETSISACSPDNVSCASTSNVTKLAEMERLLKQAQAEKNRLIEHKEQEMESRKQALEEERRRREDLEKRLQEETNRRQKLIDREVKLREKQRAQSRPLTRYLPVRKDDFDLKAHIESAGHSADTCFHLSLTEKTCRGFLVKMGGKIKTWKKRWFVFDRNRRTLSYFSDKHEAKLKGVIYFQAIEEVYYDHLKNAHKSPNPCLTFSVKTHDRVYYMVAPSPEAMRIWMDVIVTGAEGYTQFMV</sequence>
<feature type="compositionally biased region" description="Low complexity" evidence="7">
    <location>
        <begin position="424"/>
        <end position="445"/>
    </location>
</feature>
<dbReference type="FunFam" id="2.60.200.20:FF:000004">
    <property type="entry name" value="pleckstrin homology-like domain family B member 1 isoform X1"/>
    <property type="match status" value="1"/>
</dbReference>
<feature type="coiled-coil region" evidence="6">
    <location>
        <begin position="795"/>
        <end position="868"/>
    </location>
</feature>
<feature type="compositionally biased region" description="Gly residues" evidence="7">
    <location>
        <begin position="555"/>
        <end position="565"/>
    </location>
</feature>
<feature type="compositionally biased region" description="Low complexity" evidence="7">
    <location>
        <begin position="501"/>
        <end position="512"/>
    </location>
</feature>
<dbReference type="InterPro" id="IPR052212">
    <property type="entry name" value="PH-like_domain"/>
</dbReference>
<proteinExistence type="predicted"/>
<reference evidence="9" key="3">
    <citation type="submission" date="2025-09" db="UniProtKB">
        <authorList>
            <consortium name="Ensembl"/>
        </authorList>
    </citation>
    <scope>IDENTIFICATION</scope>
</reference>
<name>A0A4W5JFL8_9TELE</name>
<dbReference type="GO" id="GO:0045180">
    <property type="term" value="C:basal cortex"/>
    <property type="evidence" value="ECO:0007669"/>
    <property type="project" value="TreeGrafter"/>
</dbReference>
<feature type="compositionally biased region" description="Low complexity" evidence="7">
    <location>
        <begin position="322"/>
        <end position="344"/>
    </location>
</feature>
<feature type="compositionally biased region" description="Gly residues" evidence="7">
    <location>
        <begin position="591"/>
        <end position="601"/>
    </location>
</feature>
<feature type="compositionally biased region" description="Polar residues" evidence="7">
    <location>
        <begin position="1"/>
        <end position="18"/>
    </location>
</feature>
<feature type="region of interest" description="Disordered" evidence="7">
    <location>
        <begin position="1"/>
        <end position="26"/>
    </location>
</feature>
<feature type="compositionally biased region" description="Polar residues" evidence="7">
    <location>
        <begin position="282"/>
        <end position="294"/>
    </location>
</feature>
<feature type="compositionally biased region" description="Basic and acidic residues" evidence="7">
    <location>
        <begin position="635"/>
        <end position="648"/>
    </location>
</feature>
<feature type="compositionally biased region" description="Basic residues" evidence="7">
    <location>
        <begin position="1145"/>
        <end position="1154"/>
    </location>
</feature>
<keyword evidence="3 6" id="KW-0175">Coiled coil</keyword>
<reference evidence="9" key="2">
    <citation type="submission" date="2025-08" db="UniProtKB">
        <authorList>
            <consortium name="Ensembl"/>
        </authorList>
    </citation>
    <scope>IDENTIFICATION</scope>
</reference>
<protein>
    <recommendedName>
        <fullName evidence="4">Pleckstrin homology-like domain family B member 1</fullName>
    </recommendedName>
    <alternativeName>
        <fullName evidence="5">Protein LL5-alpha</fullName>
    </alternativeName>
</protein>
<dbReference type="Pfam" id="PF00498">
    <property type="entry name" value="FHA"/>
    <property type="match status" value="1"/>
</dbReference>
<feature type="compositionally biased region" description="Low complexity" evidence="7">
    <location>
        <begin position="224"/>
        <end position="242"/>
    </location>
</feature>
<keyword evidence="10" id="KW-1185">Reference proteome</keyword>
<dbReference type="Proteomes" id="UP000314982">
    <property type="component" value="Unassembled WGS sequence"/>
</dbReference>
<dbReference type="Gene3D" id="2.60.200.20">
    <property type="match status" value="1"/>
</dbReference>
<organism evidence="9 10">
    <name type="scientific">Hucho hucho</name>
    <name type="common">huchen</name>
    <dbReference type="NCBI Taxonomy" id="62062"/>
    <lineage>
        <taxon>Eukaryota</taxon>
        <taxon>Metazoa</taxon>
        <taxon>Chordata</taxon>
        <taxon>Craniata</taxon>
        <taxon>Vertebrata</taxon>
        <taxon>Euteleostomi</taxon>
        <taxon>Actinopterygii</taxon>
        <taxon>Neopterygii</taxon>
        <taxon>Teleostei</taxon>
        <taxon>Protacanthopterygii</taxon>
        <taxon>Salmoniformes</taxon>
        <taxon>Salmonidae</taxon>
        <taxon>Salmoninae</taxon>
        <taxon>Hucho</taxon>
    </lineage>
</organism>
<feature type="region of interest" description="Disordered" evidence="7">
    <location>
        <begin position="1059"/>
        <end position="1154"/>
    </location>
</feature>
<feature type="compositionally biased region" description="Polar residues" evidence="7">
    <location>
        <begin position="468"/>
        <end position="481"/>
    </location>
</feature>
<feature type="compositionally biased region" description="Low complexity" evidence="7">
    <location>
        <begin position="718"/>
        <end position="727"/>
    </location>
</feature>
<feature type="compositionally biased region" description="Pro residues" evidence="7">
    <location>
        <begin position="1133"/>
        <end position="1144"/>
    </location>
</feature>
<dbReference type="InterPro" id="IPR000253">
    <property type="entry name" value="FHA_dom"/>
</dbReference>
<dbReference type="InterPro" id="IPR001849">
    <property type="entry name" value="PH_domain"/>
</dbReference>
<feature type="region of interest" description="Disordered" evidence="7">
    <location>
        <begin position="210"/>
        <end position="445"/>
    </location>
</feature>
<dbReference type="SMART" id="SM00233">
    <property type="entry name" value="PH"/>
    <property type="match status" value="1"/>
</dbReference>
<evidence type="ECO:0000259" key="8">
    <source>
        <dbReference type="PROSITE" id="PS50003"/>
    </source>
</evidence>
<evidence type="ECO:0000313" key="9">
    <source>
        <dbReference type="Ensembl" id="ENSHHUP00000001957.1"/>
    </source>
</evidence>
<dbReference type="PANTHER" id="PTHR12156:SF21">
    <property type="entry name" value="PLECKSTRIN HOMOLOGY-LIKE DOMAIN FAMILY B MEMBER 2"/>
    <property type="match status" value="1"/>
</dbReference>
<evidence type="ECO:0000256" key="2">
    <source>
        <dbReference type="ARBA" id="ARBA00022553"/>
    </source>
</evidence>